<feature type="compositionally biased region" description="Polar residues" evidence="1">
    <location>
        <begin position="196"/>
        <end position="213"/>
    </location>
</feature>
<dbReference type="Proteomes" id="UP000243797">
    <property type="component" value="Unassembled WGS sequence"/>
</dbReference>
<keyword evidence="3" id="KW-1185">Reference proteome</keyword>
<feature type="region of interest" description="Disordered" evidence="1">
    <location>
        <begin position="37"/>
        <end position="280"/>
    </location>
</feature>
<dbReference type="InParanoid" id="A0A2K1QIB3"/>
<evidence type="ECO:0000256" key="1">
    <source>
        <dbReference type="SAM" id="MobiDB-lite"/>
    </source>
</evidence>
<feature type="compositionally biased region" description="Basic and acidic residues" evidence="1">
    <location>
        <begin position="101"/>
        <end position="116"/>
    </location>
</feature>
<gene>
    <name evidence="2" type="ORF">CAC42_2106</name>
</gene>
<feature type="compositionally biased region" description="Acidic residues" evidence="1">
    <location>
        <begin position="80"/>
        <end position="93"/>
    </location>
</feature>
<dbReference type="EMBL" id="NKHZ01000081">
    <property type="protein sequence ID" value="PNS14877.1"/>
    <property type="molecule type" value="Genomic_DNA"/>
</dbReference>
<protein>
    <submittedName>
        <fullName evidence="2">Uncharacterized protein</fullName>
    </submittedName>
</protein>
<accession>A0A2K1QIB3</accession>
<organism evidence="2 3">
    <name type="scientific">Sphaceloma murrayae</name>
    <dbReference type="NCBI Taxonomy" id="2082308"/>
    <lineage>
        <taxon>Eukaryota</taxon>
        <taxon>Fungi</taxon>
        <taxon>Dikarya</taxon>
        <taxon>Ascomycota</taxon>
        <taxon>Pezizomycotina</taxon>
        <taxon>Dothideomycetes</taxon>
        <taxon>Dothideomycetidae</taxon>
        <taxon>Myriangiales</taxon>
        <taxon>Elsinoaceae</taxon>
        <taxon>Sphaceloma</taxon>
    </lineage>
</organism>
<feature type="compositionally biased region" description="Basic and acidic residues" evidence="1">
    <location>
        <begin position="231"/>
        <end position="258"/>
    </location>
</feature>
<feature type="compositionally biased region" description="Basic and acidic residues" evidence="1">
    <location>
        <begin position="62"/>
        <end position="73"/>
    </location>
</feature>
<feature type="compositionally biased region" description="Polar residues" evidence="1">
    <location>
        <begin position="141"/>
        <end position="154"/>
    </location>
</feature>
<dbReference type="OrthoDB" id="3934235at2759"/>
<feature type="compositionally biased region" description="Low complexity" evidence="1">
    <location>
        <begin position="155"/>
        <end position="166"/>
    </location>
</feature>
<comment type="caution">
    <text evidence="2">The sequence shown here is derived from an EMBL/GenBank/DDBJ whole genome shotgun (WGS) entry which is preliminary data.</text>
</comment>
<sequence length="280" mass="31466">MPINTTGLRALCWSILYGVDKIPDNWFDKIPYYQSEEAKKAKKHAKRAKKDAGRRRNASADARYDGDRKDSDRRRRRSYDDEDTYSEDDDDDDSKVPQRRGTVDEHRRGGGRHGDDGAANANYNYAQPRAHRVSEFPVNPVNLTRQPYPNNYQNAGIPSGIPAGAAHQTASSYDRPNLSGPVPAQGYVPYGDIYHGSSTQATYPRNDQFNVSHSALPRSGAPGQPRPRGPSVDEPRGYEGRRRDSRYESDSHDSEGLRGHRRRRDHSRDRAQSVGGSGDR</sequence>
<reference evidence="2 3" key="1">
    <citation type="submission" date="2017-06" db="EMBL/GenBank/DDBJ databases">
        <title>Draft genome sequence of a variant of Elsinoe murrayae.</title>
        <authorList>
            <person name="Cheng Q."/>
        </authorList>
    </citation>
    <scope>NUCLEOTIDE SEQUENCE [LARGE SCALE GENOMIC DNA]</scope>
    <source>
        <strain evidence="2 3">CQ-2017a</strain>
    </source>
</reference>
<feature type="compositionally biased region" description="Basic residues" evidence="1">
    <location>
        <begin position="40"/>
        <end position="57"/>
    </location>
</feature>
<dbReference type="AlphaFoldDB" id="A0A2K1QIB3"/>
<dbReference type="STRING" id="2082308.A0A2K1QIB3"/>
<proteinExistence type="predicted"/>
<name>A0A2K1QIB3_9PEZI</name>
<evidence type="ECO:0000313" key="3">
    <source>
        <dbReference type="Proteomes" id="UP000243797"/>
    </source>
</evidence>
<feature type="compositionally biased region" description="Low complexity" evidence="1">
    <location>
        <begin position="117"/>
        <end position="126"/>
    </location>
</feature>
<evidence type="ECO:0000313" key="2">
    <source>
        <dbReference type="EMBL" id="PNS14877.1"/>
    </source>
</evidence>